<sequence length="613" mass="66671">MSSPVMPLLPPVFRPKAPPRSKSQPNPPISRGAIPTPNAPPLLPPPPPILPPKPLGARPPSFTATRVLYPQPKVTPSAKPRPAENGPGTDDANSPTLPPVAAPVKGQFGMNEEEELELALELSVHVEREHANSLLSQDEDLARALEESLRDSPPPPAPERLQPRLVVDVANVPSASSSSTRLRDAPSQSHDPKRPTSRVPSPLPAPAPVDAQLKEDEALARRLEAEYENGRTTPTAERERDDDSEAYPDERPGYVPLPPYADVVGEETAVKRPESDATASPRVPPQVSPTTSVHADERLSVPNQANVPPRNTPSPAKGTSPKAGPSPRAASPAEEAEAPESSSAASPPSSRTMVTPNQFVEPELLHGVSFGFHTPPMQNLEMRGPLPNIIALPYGKSPPMHIRAASWRQLLKLMAKLSATRLEPSVESVAVTKGDLLLRTVVQFFRLHPTSSDWRTVVYLTIDYPPPPDHRYTNGDVNVLPYSYTLSHFPALLRDGADSPICKYYTVPVTPRTPLPKLPISMPDMAMYLASALEESRRALNDSSSGHRRLAKMIDQFYPKEQGPAAVGEEEEVRRRGGRAFIGRLMGRSSRPQLGRNAEVYDLVTPFVPDEWG</sequence>
<reference evidence="1" key="1">
    <citation type="submission" date="2021-03" db="EMBL/GenBank/DDBJ databases">
        <title>Evolutionary priming and transition to the ectomycorrhizal habit in an iconic lineage of mushroom-forming fungi: is preadaptation a requirement?</title>
        <authorList>
            <consortium name="DOE Joint Genome Institute"/>
            <person name="Looney B.P."/>
            <person name="Miyauchi S."/>
            <person name="Morin E."/>
            <person name="Drula E."/>
            <person name="Courty P.E."/>
            <person name="Chicoki N."/>
            <person name="Fauchery L."/>
            <person name="Kohler A."/>
            <person name="Kuo A."/>
            <person name="LaButti K."/>
            <person name="Pangilinan J."/>
            <person name="Lipzen A."/>
            <person name="Riley R."/>
            <person name="Andreopoulos W."/>
            <person name="He G."/>
            <person name="Johnson J."/>
            <person name="Barry K.W."/>
            <person name="Grigoriev I.V."/>
            <person name="Nagy L."/>
            <person name="Hibbett D."/>
            <person name="Henrissat B."/>
            <person name="Matheny P.B."/>
            <person name="Labbe J."/>
            <person name="Martin A.F."/>
        </authorList>
    </citation>
    <scope>NUCLEOTIDE SEQUENCE</scope>
    <source>
        <strain evidence="1">BPL698</strain>
    </source>
</reference>
<protein>
    <submittedName>
        <fullName evidence="1">Uncharacterized protein</fullName>
    </submittedName>
</protein>
<dbReference type="Proteomes" id="UP001207468">
    <property type="component" value="Unassembled WGS sequence"/>
</dbReference>
<name>A0ACC0UKI9_9AGAM</name>
<proteinExistence type="predicted"/>
<evidence type="ECO:0000313" key="2">
    <source>
        <dbReference type="Proteomes" id="UP001207468"/>
    </source>
</evidence>
<evidence type="ECO:0000313" key="1">
    <source>
        <dbReference type="EMBL" id="KAI9512255.1"/>
    </source>
</evidence>
<keyword evidence="2" id="KW-1185">Reference proteome</keyword>
<gene>
    <name evidence="1" type="ORF">F5148DRAFT_1279978</name>
</gene>
<accession>A0ACC0UKI9</accession>
<comment type="caution">
    <text evidence="1">The sequence shown here is derived from an EMBL/GenBank/DDBJ whole genome shotgun (WGS) entry which is preliminary data.</text>
</comment>
<dbReference type="EMBL" id="JAGFNK010000011">
    <property type="protein sequence ID" value="KAI9512255.1"/>
    <property type="molecule type" value="Genomic_DNA"/>
</dbReference>
<organism evidence="1 2">
    <name type="scientific">Russula earlei</name>
    <dbReference type="NCBI Taxonomy" id="71964"/>
    <lineage>
        <taxon>Eukaryota</taxon>
        <taxon>Fungi</taxon>
        <taxon>Dikarya</taxon>
        <taxon>Basidiomycota</taxon>
        <taxon>Agaricomycotina</taxon>
        <taxon>Agaricomycetes</taxon>
        <taxon>Russulales</taxon>
        <taxon>Russulaceae</taxon>
        <taxon>Russula</taxon>
    </lineage>
</organism>